<dbReference type="Proteomes" id="UP000254711">
    <property type="component" value="Unassembled WGS sequence"/>
</dbReference>
<sequence>MSSLIALLPILAGATLVYLTSTQQRLRLAPLPAAARAAGWLLIAMGTLYWWRMAGAGAGIAGALSALMLAWVALPYLAWWRAPATDASER</sequence>
<keyword evidence="1" id="KW-0472">Membrane</keyword>
<gene>
    <name evidence="2" type="ORF">DVT68_00860</name>
</gene>
<dbReference type="RefSeq" id="WP_114823187.1">
    <property type="nucleotide sequence ID" value="NZ_QQSY01000001.1"/>
</dbReference>
<keyword evidence="1" id="KW-0812">Transmembrane</keyword>
<evidence type="ECO:0000313" key="2">
    <source>
        <dbReference type="EMBL" id="RDI99445.1"/>
    </source>
</evidence>
<dbReference type="EMBL" id="QQSY01000001">
    <property type="protein sequence ID" value="RDI99445.1"/>
    <property type="molecule type" value="Genomic_DNA"/>
</dbReference>
<evidence type="ECO:0000313" key="3">
    <source>
        <dbReference type="Proteomes" id="UP000254711"/>
    </source>
</evidence>
<evidence type="ECO:0008006" key="4">
    <source>
        <dbReference type="Google" id="ProtNLM"/>
    </source>
</evidence>
<name>A0A370K9Z1_9GAMM</name>
<feature type="transmembrane region" description="Helical" evidence="1">
    <location>
        <begin position="58"/>
        <end position="80"/>
    </location>
</feature>
<evidence type="ECO:0000256" key="1">
    <source>
        <dbReference type="SAM" id="Phobius"/>
    </source>
</evidence>
<comment type="caution">
    <text evidence="2">The sequence shown here is derived from an EMBL/GenBank/DDBJ whole genome shotgun (WGS) entry which is preliminary data.</text>
</comment>
<accession>A0A370K9Z1</accession>
<reference evidence="2 3" key="1">
    <citation type="submission" date="2018-07" db="EMBL/GenBank/DDBJ databases">
        <title>Dyella solisilvae sp. nov., isolated from the pine and broad-leaved mixed forest soil.</title>
        <authorList>
            <person name="Gao Z."/>
            <person name="Qiu L."/>
        </authorList>
    </citation>
    <scope>NUCLEOTIDE SEQUENCE [LARGE SCALE GENOMIC DNA]</scope>
    <source>
        <strain evidence="2 3">DHG54</strain>
    </source>
</reference>
<proteinExistence type="predicted"/>
<organism evidence="2 3">
    <name type="scientific">Dyella solisilvae</name>
    <dbReference type="NCBI Taxonomy" id="1920168"/>
    <lineage>
        <taxon>Bacteria</taxon>
        <taxon>Pseudomonadati</taxon>
        <taxon>Pseudomonadota</taxon>
        <taxon>Gammaproteobacteria</taxon>
        <taxon>Lysobacterales</taxon>
        <taxon>Rhodanobacteraceae</taxon>
        <taxon>Dyella</taxon>
    </lineage>
</organism>
<feature type="transmembrane region" description="Helical" evidence="1">
    <location>
        <begin position="29"/>
        <end position="51"/>
    </location>
</feature>
<dbReference type="AlphaFoldDB" id="A0A370K9Z1"/>
<protein>
    <recommendedName>
        <fullName evidence="4">DUF3325 domain-containing protein</fullName>
    </recommendedName>
</protein>
<keyword evidence="1" id="KW-1133">Transmembrane helix</keyword>
<keyword evidence="3" id="KW-1185">Reference proteome</keyword>